<proteinExistence type="inferred from homology"/>
<feature type="domain" description="HTH lysR-type" evidence="5">
    <location>
        <begin position="1"/>
        <end position="58"/>
    </location>
</feature>
<keyword evidence="4" id="KW-0804">Transcription</keyword>
<comment type="similarity">
    <text evidence="1">Belongs to the LysR transcriptional regulatory family.</text>
</comment>
<keyword evidence="7" id="KW-1185">Reference proteome</keyword>
<evidence type="ECO:0000256" key="4">
    <source>
        <dbReference type="ARBA" id="ARBA00023163"/>
    </source>
</evidence>
<dbReference type="Gene3D" id="3.40.190.10">
    <property type="entry name" value="Periplasmic binding protein-like II"/>
    <property type="match status" value="2"/>
</dbReference>
<evidence type="ECO:0000256" key="2">
    <source>
        <dbReference type="ARBA" id="ARBA00023015"/>
    </source>
</evidence>
<keyword evidence="2" id="KW-0805">Transcription regulation</keyword>
<reference evidence="6" key="1">
    <citation type="submission" date="2022-08" db="EMBL/GenBank/DDBJ databases">
        <title>Draft genome sequencing of Roseisolibacter agri AW1220.</title>
        <authorList>
            <person name="Tobiishi Y."/>
            <person name="Tonouchi A."/>
        </authorList>
    </citation>
    <scope>NUCLEOTIDE SEQUENCE</scope>
    <source>
        <strain evidence="6">AW1220</strain>
    </source>
</reference>
<dbReference type="GO" id="GO:0003700">
    <property type="term" value="F:DNA-binding transcription factor activity"/>
    <property type="evidence" value="ECO:0007669"/>
    <property type="project" value="InterPro"/>
</dbReference>
<organism evidence="6 7">
    <name type="scientific">Roseisolibacter agri</name>
    <dbReference type="NCBI Taxonomy" id="2014610"/>
    <lineage>
        <taxon>Bacteria</taxon>
        <taxon>Pseudomonadati</taxon>
        <taxon>Gemmatimonadota</taxon>
        <taxon>Gemmatimonadia</taxon>
        <taxon>Gemmatimonadales</taxon>
        <taxon>Gemmatimonadaceae</taxon>
        <taxon>Roseisolibacter</taxon>
    </lineage>
</organism>
<dbReference type="FunFam" id="1.10.10.10:FF:000001">
    <property type="entry name" value="LysR family transcriptional regulator"/>
    <property type="match status" value="1"/>
</dbReference>
<dbReference type="PANTHER" id="PTHR30346">
    <property type="entry name" value="TRANSCRIPTIONAL DUAL REGULATOR HCAR-RELATED"/>
    <property type="match status" value="1"/>
</dbReference>
<dbReference type="InterPro" id="IPR036390">
    <property type="entry name" value="WH_DNA-bd_sf"/>
</dbReference>
<evidence type="ECO:0000313" key="7">
    <source>
        <dbReference type="Proteomes" id="UP001161325"/>
    </source>
</evidence>
<dbReference type="Gene3D" id="1.10.10.10">
    <property type="entry name" value="Winged helix-like DNA-binding domain superfamily/Winged helix DNA-binding domain"/>
    <property type="match status" value="1"/>
</dbReference>
<dbReference type="InterPro" id="IPR000847">
    <property type="entry name" value="LysR_HTH_N"/>
</dbReference>
<dbReference type="RefSeq" id="WP_284351306.1">
    <property type="nucleotide sequence ID" value="NZ_BRXS01000005.1"/>
</dbReference>
<dbReference type="Proteomes" id="UP001161325">
    <property type="component" value="Unassembled WGS sequence"/>
</dbReference>
<comment type="caution">
    <text evidence="6">The sequence shown here is derived from an EMBL/GenBank/DDBJ whole genome shotgun (WGS) entry which is preliminary data.</text>
</comment>
<evidence type="ECO:0000256" key="1">
    <source>
        <dbReference type="ARBA" id="ARBA00009437"/>
    </source>
</evidence>
<dbReference type="EMBL" id="BRXS01000005">
    <property type="protein sequence ID" value="GLC26855.1"/>
    <property type="molecule type" value="Genomic_DNA"/>
</dbReference>
<accession>A0AA37Q5A4</accession>
<dbReference type="GO" id="GO:0003677">
    <property type="term" value="F:DNA binding"/>
    <property type="evidence" value="ECO:0007669"/>
    <property type="project" value="UniProtKB-KW"/>
</dbReference>
<evidence type="ECO:0000313" key="6">
    <source>
        <dbReference type="EMBL" id="GLC26855.1"/>
    </source>
</evidence>
<dbReference type="InterPro" id="IPR036388">
    <property type="entry name" value="WH-like_DNA-bd_sf"/>
</dbReference>
<sequence>MELRHLRYFVAVAEELHFGRAAVRLRIAQPALSQQVRQLERELGVELLARTKRRVALTEPGRLFLPEARRTLAQAAAAADVARRAAAGQVGRLRIGYVDAALWGVLPAVLGAYRERHPGVRLTLMERLPTQQVAALRQGDLDVGIGPPPRGAAELETAPVSQERVVVALPSAHPLAAQEAIDLRALADEPWVLVPARMPSRLRELVMSACAAAGFTPRVAQEAKQLDALVALVSAGLGVTFVPHAAGRLPRAGVVYRPLAGEELRFPLVAAWRRGDAPPTVQSFLDVLREIVER</sequence>
<evidence type="ECO:0000256" key="3">
    <source>
        <dbReference type="ARBA" id="ARBA00023125"/>
    </source>
</evidence>
<evidence type="ECO:0000259" key="5">
    <source>
        <dbReference type="PROSITE" id="PS50931"/>
    </source>
</evidence>
<dbReference type="InterPro" id="IPR005119">
    <property type="entry name" value="LysR_subst-bd"/>
</dbReference>
<dbReference type="SUPFAM" id="SSF46785">
    <property type="entry name" value="Winged helix' DNA-binding domain"/>
    <property type="match status" value="1"/>
</dbReference>
<keyword evidence="3" id="KW-0238">DNA-binding</keyword>
<name>A0AA37Q5A4_9BACT</name>
<dbReference type="Pfam" id="PF03466">
    <property type="entry name" value="LysR_substrate"/>
    <property type="match status" value="1"/>
</dbReference>
<dbReference type="PANTHER" id="PTHR30346:SF0">
    <property type="entry name" value="HCA OPERON TRANSCRIPTIONAL ACTIVATOR HCAR"/>
    <property type="match status" value="1"/>
</dbReference>
<dbReference type="PROSITE" id="PS50931">
    <property type="entry name" value="HTH_LYSR"/>
    <property type="match status" value="1"/>
</dbReference>
<dbReference type="AlphaFoldDB" id="A0AA37Q5A4"/>
<dbReference type="Pfam" id="PF00126">
    <property type="entry name" value="HTH_1"/>
    <property type="match status" value="1"/>
</dbReference>
<dbReference type="CDD" id="cd08414">
    <property type="entry name" value="PBP2_LTTR_aromatics_like"/>
    <property type="match status" value="1"/>
</dbReference>
<protein>
    <submittedName>
        <fullName evidence="6">LysR family transcriptional regulator</fullName>
    </submittedName>
</protein>
<dbReference type="SUPFAM" id="SSF53850">
    <property type="entry name" value="Periplasmic binding protein-like II"/>
    <property type="match status" value="1"/>
</dbReference>
<dbReference type="PRINTS" id="PR00039">
    <property type="entry name" value="HTHLYSR"/>
</dbReference>
<gene>
    <name evidence="6" type="ORF">rosag_33680</name>
</gene>
<dbReference type="GO" id="GO:0032993">
    <property type="term" value="C:protein-DNA complex"/>
    <property type="evidence" value="ECO:0007669"/>
    <property type="project" value="TreeGrafter"/>
</dbReference>